<evidence type="ECO:0000313" key="10">
    <source>
        <dbReference type="EMBL" id="MFC6869243.1"/>
    </source>
</evidence>
<feature type="region of interest" description="Disordered" evidence="8">
    <location>
        <begin position="1"/>
        <end position="23"/>
    </location>
</feature>
<feature type="transmembrane region" description="Helical" evidence="9">
    <location>
        <begin position="83"/>
        <end position="104"/>
    </location>
</feature>
<feature type="transmembrane region" description="Helical" evidence="9">
    <location>
        <begin position="475"/>
        <end position="497"/>
    </location>
</feature>
<feature type="transmembrane region" description="Helical" evidence="9">
    <location>
        <begin position="379"/>
        <end position="397"/>
    </location>
</feature>
<feature type="compositionally biased region" description="Polar residues" evidence="8">
    <location>
        <begin position="547"/>
        <end position="557"/>
    </location>
</feature>
<feature type="transmembrane region" description="Helical" evidence="9">
    <location>
        <begin position="439"/>
        <end position="463"/>
    </location>
</feature>
<dbReference type="InterPro" id="IPR049829">
    <property type="entry name" value="MptA/B-like"/>
</dbReference>
<dbReference type="Proteomes" id="UP001596337">
    <property type="component" value="Unassembled WGS sequence"/>
</dbReference>
<comment type="caution">
    <text evidence="10">The sequence shown here is derived from an EMBL/GenBank/DDBJ whole genome shotgun (WGS) entry which is preliminary data.</text>
</comment>
<dbReference type="Pfam" id="PF26314">
    <property type="entry name" value="MptA_B_family"/>
    <property type="match status" value="1"/>
</dbReference>
<comment type="subcellular location">
    <subcellularLocation>
        <location evidence="1">Membrane</location>
        <topology evidence="1">Multi-pass membrane protein</topology>
    </subcellularLocation>
</comment>
<feature type="transmembrane region" description="Helical" evidence="9">
    <location>
        <begin position="338"/>
        <end position="367"/>
    </location>
</feature>
<feature type="transmembrane region" description="Helical" evidence="9">
    <location>
        <begin position="116"/>
        <end position="135"/>
    </location>
</feature>
<feature type="region of interest" description="Disordered" evidence="8">
    <location>
        <begin position="538"/>
        <end position="557"/>
    </location>
</feature>
<feature type="transmembrane region" description="Helical" evidence="9">
    <location>
        <begin position="239"/>
        <end position="259"/>
    </location>
</feature>
<evidence type="ECO:0000256" key="3">
    <source>
        <dbReference type="ARBA" id="ARBA00022679"/>
    </source>
</evidence>
<keyword evidence="2 10" id="KW-0328">Glycosyltransferase</keyword>
<reference evidence="11" key="1">
    <citation type="journal article" date="2019" name="Int. J. Syst. Evol. Microbiol.">
        <title>The Global Catalogue of Microorganisms (GCM) 10K type strain sequencing project: providing services to taxonomists for standard genome sequencing and annotation.</title>
        <authorList>
            <consortium name="The Broad Institute Genomics Platform"/>
            <consortium name="The Broad Institute Genome Sequencing Center for Infectious Disease"/>
            <person name="Wu L."/>
            <person name="Ma J."/>
        </authorList>
    </citation>
    <scope>NUCLEOTIDE SEQUENCE [LARGE SCALE GENOMIC DNA]</scope>
    <source>
        <strain evidence="11">KCTC 32255</strain>
    </source>
</reference>
<keyword evidence="6 9" id="KW-0472">Membrane</keyword>
<evidence type="ECO:0000256" key="5">
    <source>
        <dbReference type="ARBA" id="ARBA00022989"/>
    </source>
</evidence>
<evidence type="ECO:0000256" key="8">
    <source>
        <dbReference type="SAM" id="MobiDB-lite"/>
    </source>
</evidence>
<evidence type="ECO:0000256" key="1">
    <source>
        <dbReference type="ARBA" id="ARBA00004141"/>
    </source>
</evidence>
<feature type="transmembrane region" description="Helical" evidence="9">
    <location>
        <begin position="409"/>
        <end position="427"/>
    </location>
</feature>
<dbReference type="NCBIfam" id="NF038066">
    <property type="entry name" value="MptB"/>
    <property type="match status" value="1"/>
</dbReference>
<keyword evidence="11" id="KW-1185">Reference proteome</keyword>
<protein>
    <submittedName>
        <fullName evidence="10">Polyprenol phosphomannose-dependent alpha 1,6 mannosyltransferase MptB</fullName>
    </submittedName>
</protein>
<feature type="transmembrane region" description="Helical" evidence="9">
    <location>
        <begin position="42"/>
        <end position="63"/>
    </location>
</feature>
<evidence type="ECO:0000256" key="2">
    <source>
        <dbReference type="ARBA" id="ARBA00022676"/>
    </source>
</evidence>
<organism evidence="10 11">
    <name type="scientific">Haloechinothrix salitolerans</name>
    <dbReference type="NCBI Taxonomy" id="926830"/>
    <lineage>
        <taxon>Bacteria</taxon>
        <taxon>Bacillati</taxon>
        <taxon>Actinomycetota</taxon>
        <taxon>Actinomycetes</taxon>
        <taxon>Pseudonocardiales</taxon>
        <taxon>Pseudonocardiaceae</taxon>
        <taxon>Haloechinothrix</taxon>
    </lineage>
</organism>
<evidence type="ECO:0000256" key="6">
    <source>
        <dbReference type="ARBA" id="ARBA00023136"/>
    </source>
</evidence>
<proteinExistence type="inferred from homology"/>
<name>A0ABW2C2S2_9PSEU</name>
<evidence type="ECO:0000256" key="9">
    <source>
        <dbReference type="SAM" id="Phobius"/>
    </source>
</evidence>
<evidence type="ECO:0000256" key="7">
    <source>
        <dbReference type="ARBA" id="ARBA00043987"/>
    </source>
</evidence>
<evidence type="ECO:0000313" key="11">
    <source>
        <dbReference type="Proteomes" id="UP001596337"/>
    </source>
</evidence>
<gene>
    <name evidence="10" type="primary">mptB</name>
    <name evidence="10" type="ORF">ACFQGD_19050</name>
</gene>
<feature type="transmembrane region" description="Helical" evidence="9">
    <location>
        <begin position="503"/>
        <end position="522"/>
    </location>
</feature>
<dbReference type="EMBL" id="JBHSXX010000001">
    <property type="protein sequence ID" value="MFC6869243.1"/>
    <property type="molecule type" value="Genomic_DNA"/>
</dbReference>
<feature type="transmembrane region" description="Helical" evidence="9">
    <location>
        <begin position="298"/>
        <end position="326"/>
    </location>
</feature>
<keyword evidence="4 9" id="KW-0812">Transmembrane</keyword>
<keyword evidence="5 9" id="KW-1133">Transmembrane helix</keyword>
<keyword evidence="3" id="KW-0808">Transferase</keyword>
<sequence length="557" mass="58714">MAVSERERQAGSTELSLPWLDDDGPAPLNTTELRALTTVRRLGTFGALFLAIGSLGAGAVPVINPAHDIPVLSLFTRVTTVSLAIAIAGMLLMVIAWLLFGRYARPGRARMATTAQTIRTVVMWLTPLVIIPPLFSRDVYSYLAQSEIVHRGLDPYSLGPAQALGVGDPLTMGVSNVWRDTPAPYGPLFLELGSWMSGISGNHIVLGVMLQRAIALIGVALIIWSLPRLAKRFGVEPTTALWLGGLNPLLIFHLVAGVHNEALGIGLMMAGLELGLRRLPIRVKGDSTPPLAPGELRYIALGAVVMTLAAAVKINAALALGFFGVMIARRWYGGLRDLARAAAGLTVIFVTVMIGVAVGTGLGFGWIGALGTPGMARTLISPATLLGYLTGGIGIAFDLGVHTHAIMDILSLLGLAIAAVITVHLLWRSFHWQLRPMIGLGVAMAVVMGLHVALHPWWMLWAVIPLAAAAGTSRFRVAATIGSAILAVVVTPTGSPFDGRSFVLPQAYLAAIVVTAVALLVVRRTVPLFVRAPIPPGPQREPASAITAGSSTLDSCE</sequence>
<dbReference type="GO" id="GO:0016757">
    <property type="term" value="F:glycosyltransferase activity"/>
    <property type="evidence" value="ECO:0007669"/>
    <property type="project" value="UniProtKB-KW"/>
</dbReference>
<evidence type="ECO:0000256" key="4">
    <source>
        <dbReference type="ARBA" id="ARBA00022692"/>
    </source>
</evidence>
<comment type="similarity">
    <text evidence="7">Belongs to the MptA/B family.</text>
</comment>
<dbReference type="RefSeq" id="WP_390183389.1">
    <property type="nucleotide sequence ID" value="NZ_BAABLA010000112.1"/>
</dbReference>
<feature type="transmembrane region" description="Helical" evidence="9">
    <location>
        <begin position="204"/>
        <end position="227"/>
    </location>
</feature>
<accession>A0ABW2C2S2</accession>